<dbReference type="PROSITE" id="PS50217">
    <property type="entry name" value="BZIP"/>
    <property type="match status" value="1"/>
</dbReference>
<dbReference type="GO" id="GO:0005634">
    <property type="term" value="C:nucleus"/>
    <property type="evidence" value="ECO:0007669"/>
    <property type="project" value="UniProtKB-SubCell"/>
</dbReference>
<dbReference type="SMART" id="SM00338">
    <property type="entry name" value="BRLZ"/>
    <property type="match status" value="1"/>
</dbReference>
<keyword evidence="4" id="KW-0238">DNA-binding</keyword>
<dbReference type="Proteomes" id="UP000275267">
    <property type="component" value="Unassembled WGS sequence"/>
</dbReference>
<dbReference type="CDD" id="cd14702">
    <property type="entry name" value="bZIP_plant_GBF1"/>
    <property type="match status" value="1"/>
</dbReference>
<keyword evidence="10" id="KW-1185">Reference proteome</keyword>
<evidence type="ECO:0000256" key="7">
    <source>
        <dbReference type="SAM" id="MobiDB-lite"/>
    </source>
</evidence>
<keyword evidence="3" id="KW-0805">Transcription regulation</keyword>
<dbReference type="PROSITE" id="PS00036">
    <property type="entry name" value="BZIP_BASIC"/>
    <property type="match status" value="1"/>
</dbReference>
<evidence type="ECO:0000256" key="1">
    <source>
        <dbReference type="ARBA" id="ARBA00004123"/>
    </source>
</evidence>
<dbReference type="AlphaFoldDB" id="A0A3L6S6N3"/>
<dbReference type="GO" id="GO:0043565">
    <property type="term" value="F:sequence-specific DNA binding"/>
    <property type="evidence" value="ECO:0007669"/>
    <property type="project" value="InterPro"/>
</dbReference>
<dbReference type="OrthoDB" id="1642657at2759"/>
<dbReference type="InterPro" id="IPR044827">
    <property type="entry name" value="GBF-like"/>
</dbReference>
<dbReference type="PANTHER" id="PTHR45967:SF31">
    <property type="entry name" value="DNA-BINDING PROTEIN EMBP-1"/>
    <property type="match status" value="1"/>
</dbReference>
<name>A0A3L6S6N3_PANMI</name>
<comment type="caution">
    <text evidence="9">The sequence shown here is derived from an EMBL/GenBank/DDBJ whole genome shotgun (WGS) entry which is preliminary data.</text>
</comment>
<accession>A0A3L6S6N3</accession>
<evidence type="ECO:0000256" key="6">
    <source>
        <dbReference type="ARBA" id="ARBA00023242"/>
    </source>
</evidence>
<evidence type="ECO:0000256" key="3">
    <source>
        <dbReference type="ARBA" id="ARBA00023015"/>
    </source>
</evidence>
<dbReference type="InterPro" id="IPR046347">
    <property type="entry name" value="bZIP_sf"/>
</dbReference>
<reference evidence="10" key="1">
    <citation type="journal article" date="2019" name="Nat. Commun.">
        <title>The genome of broomcorn millet.</title>
        <authorList>
            <person name="Zou C."/>
            <person name="Miki D."/>
            <person name="Li D."/>
            <person name="Tang Q."/>
            <person name="Xiao L."/>
            <person name="Rajput S."/>
            <person name="Deng P."/>
            <person name="Jia W."/>
            <person name="Huang R."/>
            <person name="Zhang M."/>
            <person name="Sun Y."/>
            <person name="Hu J."/>
            <person name="Fu X."/>
            <person name="Schnable P.S."/>
            <person name="Li F."/>
            <person name="Zhang H."/>
            <person name="Feng B."/>
            <person name="Zhu X."/>
            <person name="Liu R."/>
            <person name="Schnable J.C."/>
            <person name="Zhu J.-K."/>
            <person name="Zhang H."/>
        </authorList>
    </citation>
    <scope>NUCLEOTIDE SEQUENCE [LARGE SCALE GENOMIC DNA]</scope>
</reference>
<gene>
    <name evidence="9" type="ORF">C2845_PM02G44000</name>
</gene>
<evidence type="ECO:0000256" key="5">
    <source>
        <dbReference type="ARBA" id="ARBA00023163"/>
    </source>
</evidence>
<feature type="compositionally biased region" description="Low complexity" evidence="7">
    <location>
        <begin position="22"/>
        <end position="32"/>
    </location>
</feature>
<dbReference type="InterPro" id="IPR004827">
    <property type="entry name" value="bZIP"/>
</dbReference>
<dbReference type="Pfam" id="PF00170">
    <property type="entry name" value="bZIP_1"/>
    <property type="match status" value="1"/>
</dbReference>
<keyword evidence="6" id="KW-0539">Nucleus</keyword>
<comment type="similarity">
    <text evidence="2">Belongs to the bZIP family.</text>
</comment>
<feature type="region of interest" description="Disordered" evidence="7">
    <location>
        <begin position="277"/>
        <end position="315"/>
    </location>
</feature>
<dbReference type="SUPFAM" id="SSF57959">
    <property type="entry name" value="Leucine zipper domain"/>
    <property type="match status" value="1"/>
</dbReference>
<protein>
    <submittedName>
        <fullName evidence="9">DNA-binding protein EMBP-1-like</fullName>
    </submittedName>
</protein>
<dbReference type="Gene3D" id="1.20.5.170">
    <property type="match status" value="1"/>
</dbReference>
<evidence type="ECO:0000256" key="2">
    <source>
        <dbReference type="ARBA" id="ARBA00007163"/>
    </source>
</evidence>
<sequence>MASSASTTSGEEEGPSAPPRDPSAGAAPPQAHAEWAASMQAYYAAGGQPYAWHAAQQPMTFHVSFHPAYYAHAAMATSVPYTAGEPVAVAEGKCKRKSSGAPSVGSSSGSSDGGSEEISEKRDASAEHKVPCWSLPKCRSCSVAVLRPCWLIVISQFLSSYYLLQRGESPPVQMCKVGSHDSQRLLIRYNAVASCFGGYVPDGWYLSGEPSQAATTQDAAAETQSAAKRRPAGKLSVSTTETAAISNARPNLNIGIDLWSNSPVKAETSGQIEINAAAPSHDVPLSQMDERELKRERRKQSNRESARRSRLRKQQECEELAQKVTDLTAINGALRSELDQLKKACEDLEAENSQLMGEMELAEAPSVVTTLSMLIDTAKAHHGKSD</sequence>
<comment type="subcellular location">
    <subcellularLocation>
        <location evidence="1">Nucleus</location>
    </subcellularLocation>
</comment>
<feature type="compositionally biased region" description="Low complexity" evidence="7">
    <location>
        <begin position="99"/>
        <end position="110"/>
    </location>
</feature>
<feature type="domain" description="BZIP" evidence="8">
    <location>
        <begin position="292"/>
        <end position="355"/>
    </location>
</feature>
<organism evidence="9 10">
    <name type="scientific">Panicum miliaceum</name>
    <name type="common">Proso millet</name>
    <name type="synonym">Broomcorn millet</name>
    <dbReference type="NCBI Taxonomy" id="4540"/>
    <lineage>
        <taxon>Eukaryota</taxon>
        <taxon>Viridiplantae</taxon>
        <taxon>Streptophyta</taxon>
        <taxon>Embryophyta</taxon>
        <taxon>Tracheophyta</taxon>
        <taxon>Spermatophyta</taxon>
        <taxon>Magnoliopsida</taxon>
        <taxon>Liliopsida</taxon>
        <taxon>Poales</taxon>
        <taxon>Poaceae</taxon>
        <taxon>PACMAD clade</taxon>
        <taxon>Panicoideae</taxon>
        <taxon>Panicodae</taxon>
        <taxon>Paniceae</taxon>
        <taxon>Panicinae</taxon>
        <taxon>Panicum</taxon>
        <taxon>Panicum sect. Panicum</taxon>
    </lineage>
</organism>
<evidence type="ECO:0000256" key="4">
    <source>
        <dbReference type="ARBA" id="ARBA00023125"/>
    </source>
</evidence>
<evidence type="ECO:0000259" key="8">
    <source>
        <dbReference type="PROSITE" id="PS50217"/>
    </source>
</evidence>
<dbReference type="GO" id="GO:0003700">
    <property type="term" value="F:DNA-binding transcription factor activity"/>
    <property type="evidence" value="ECO:0007669"/>
    <property type="project" value="InterPro"/>
</dbReference>
<evidence type="ECO:0000313" key="10">
    <source>
        <dbReference type="Proteomes" id="UP000275267"/>
    </source>
</evidence>
<dbReference type="InterPro" id="IPR045314">
    <property type="entry name" value="bZIP_plant_GBF1"/>
</dbReference>
<dbReference type="PANTHER" id="PTHR45967">
    <property type="entry name" value="G-BOX-BINDING FACTOR 3-RELATED"/>
    <property type="match status" value="1"/>
</dbReference>
<keyword evidence="5" id="KW-0804">Transcription</keyword>
<dbReference type="EMBL" id="PQIB02000005">
    <property type="protein sequence ID" value="RLN15762.1"/>
    <property type="molecule type" value="Genomic_DNA"/>
</dbReference>
<feature type="compositionally biased region" description="Basic and acidic residues" evidence="7">
    <location>
        <begin position="288"/>
        <end position="307"/>
    </location>
</feature>
<feature type="region of interest" description="Disordered" evidence="7">
    <location>
        <begin position="1"/>
        <end position="32"/>
    </location>
</feature>
<feature type="region of interest" description="Disordered" evidence="7">
    <location>
        <begin position="94"/>
        <end position="122"/>
    </location>
</feature>
<proteinExistence type="inferred from homology"/>
<evidence type="ECO:0000313" key="9">
    <source>
        <dbReference type="EMBL" id="RLN15762.1"/>
    </source>
</evidence>